<dbReference type="Gene3D" id="2.60.120.10">
    <property type="entry name" value="Jelly Rolls"/>
    <property type="match status" value="1"/>
</dbReference>
<dbReference type="InterPro" id="IPR013096">
    <property type="entry name" value="Cupin_2"/>
</dbReference>
<feature type="domain" description="Cupin type-2" evidence="1">
    <location>
        <begin position="40"/>
        <end position="108"/>
    </location>
</feature>
<protein>
    <submittedName>
        <fullName evidence="3">Cupin domain-containing protein</fullName>
    </submittedName>
</protein>
<dbReference type="AlphaFoldDB" id="A0A428WL23"/>
<dbReference type="InterPro" id="IPR011051">
    <property type="entry name" value="RmlC_Cupin_sf"/>
</dbReference>
<dbReference type="SUPFAM" id="SSF51182">
    <property type="entry name" value="RmlC-like cupins"/>
    <property type="match status" value="1"/>
</dbReference>
<dbReference type="SUPFAM" id="SSF53474">
    <property type="entry name" value="alpha/beta-Hydrolases"/>
    <property type="match status" value="1"/>
</dbReference>
<dbReference type="Pfam" id="PF12697">
    <property type="entry name" value="Abhydrolase_6"/>
    <property type="match status" value="1"/>
</dbReference>
<dbReference type="PANTHER" id="PTHR36440">
    <property type="entry name" value="PUTATIVE (AFU_ORTHOLOGUE AFUA_8G07350)-RELATED"/>
    <property type="match status" value="1"/>
</dbReference>
<dbReference type="PRINTS" id="PR00111">
    <property type="entry name" value="ABHYDROLASE"/>
</dbReference>
<dbReference type="Proteomes" id="UP000286716">
    <property type="component" value="Unassembled WGS sequence"/>
</dbReference>
<proteinExistence type="predicted"/>
<dbReference type="RefSeq" id="WP_020638894.1">
    <property type="nucleotide sequence ID" value="NZ_QHHU01000023.1"/>
</dbReference>
<evidence type="ECO:0000259" key="2">
    <source>
        <dbReference type="Pfam" id="PF12697"/>
    </source>
</evidence>
<reference evidence="3 4" key="1">
    <citation type="submission" date="2018-05" db="EMBL/GenBank/DDBJ databases">
        <title>Evolution of GPA BGCs.</title>
        <authorList>
            <person name="Waglechner N."/>
            <person name="Wright G.D."/>
        </authorList>
    </citation>
    <scope>NUCLEOTIDE SEQUENCE [LARGE SCALE GENOMIC DNA]</scope>
    <source>
        <strain evidence="3 4">DSM 5908</strain>
    </source>
</reference>
<dbReference type="PANTHER" id="PTHR36440:SF1">
    <property type="entry name" value="PUTATIVE (AFU_ORTHOLOGUE AFUA_8G07350)-RELATED"/>
    <property type="match status" value="1"/>
</dbReference>
<evidence type="ECO:0000313" key="3">
    <source>
        <dbReference type="EMBL" id="RSM43789.1"/>
    </source>
</evidence>
<sequence>MTRIAIVGPEDGEITLTGPIQLRILEDGSTTGHRLGLGEIVVAPHTAGPPQHRHAQHDEGFYVVRGTARFTVGEETHDAPAGTLVMVPPGAPHTFANPGDEPAVILNTFTPDLYVQYFRDLHAFAEKAGRPAQDAEITEIMARYHTEPATTYADETPVAEPATTDVRVDDLVVRVEDRGVGRPVLLVHGGAGPASVAGLAALLAARGTRVLTPVIPGFDGTPAADAEVPGLARIFRRLLEELDLTDVLVAGNSVGGWIAAQMGVDEQAARDAGDAPRVGRLVLLDPVGITVDGHPITDLSATPPDKLADVVFHSPDRFRLDPALLPPERLAAMQGNAVALNRYAGDPYMHDPALRTRLESVRLPVRVVWGESDGIADLSYGRAYAAAFAGENDEGAEFTVVREAGHQPQLEQPDRVAGLVLGSLA</sequence>
<evidence type="ECO:0000259" key="1">
    <source>
        <dbReference type="Pfam" id="PF07883"/>
    </source>
</evidence>
<dbReference type="EMBL" id="QHHU01000023">
    <property type="protein sequence ID" value="RSM43789.1"/>
    <property type="molecule type" value="Genomic_DNA"/>
</dbReference>
<gene>
    <name evidence="3" type="ORF">DMA12_18100</name>
</gene>
<evidence type="ECO:0000313" key="4">
    <source>
        <dbReference type="Proteomes" id="UP000286716"/>
    </source>
</evidence>
<dbReference type="GO" id="GO:0003824">
    <property type="term" value="F:catalytic activity"/>
    <property type="evidence" value="ECO:0007669"/>
    <property type="project" value="UniProtKB-ARBA"/>
</dbReference>
<accession>A0A428WL23</accession>
<dbReference type="InterPro" id="IPR014710">
    <property type="entry name" value="RmlC-like_jellyroll"/>
</dbReference>
<comment type="caution">
    <text evidence="3">The sequence shown here is derived from an EMBL/GenBank/DDBJ whole genome shotgun (WGS) entry which is preliminary data.</text>
</comment>
<dbReference type="OrthoDB" id="9791637at2"/>
<organism evidence="3 4">
    <name type="scientific">Amycolatopsis balhimycina DSM 5908</name>
    <dbReference type="NCBI Taxonomy" id="1081091"/>
    <lineage>
        <taxon>Bacteria</taxon>
        <taxon>Bacillati</taxon>
        <taxon>Actinomycetota</taxon>
        <taxon>Actinomycetes</taxon>
        <taxon>Pseudonocardiales</taxon>
        <taxon>Pseudonocardiaceae</taxon>
        <taxon>Amycolatopsis</taxon>
    </lineage>
</organism>
<dbReference type="InterPro" id="IPR029058">
    <property type="entry name" value="AB_hydrolase_fold"/>
</dbReference>
<dbReference type="InterPro" id="IPR000073">
    <property type="entry name" value="AB_hydrolase_1"/>
</dbReference>
<dbReference type="Pfam" id="PF07883">
    <property type="entry name" value="Cupin_2"/>
    <property type="match status" value="1"/>
</dbReference>
<dbReference type="Gene3D" id="3.40.50.1820">
    <property type="entry name" value="alpha/beta hydrolase"/>
    <property type="match status" value="1"/>
</dbReference>
<keyword evidence="4" id="KW-1185">Reference proteome</keyword>
<dbReference type="InterPro" id="IPR053146">
    <property type="entry name" value="QDO-like"/>
</dbReference>
<name>A0A428WL23_AMYBA</name>
<feature type="domain" description="AB hydrolase-1" evidence="2">
    <location>
        <begin position="184"/>
        <end position="417"/>
    </location>
</feature>